<dbReference type="Pfam" id="PF00293">
    <property type="entry name" value="NUDIX"/>
    <property type="match status" value="1"/>
</dbReference>
<dbReference type="AlphaFoldDB" id="A0A0G0KFU1"/>
<dbReference type="EMBL" id="LBTN01000032">
    <property type="protein sequence ID" value="KKQ39476.1"/>
    <property type="molecule type" value="Genomic_DNA"/>
</dbReference>
<dbReference type="PROSITE" id="PS00893">
    <property type="entry name" value="NUDIX_BOX"/>
    <property type="match status" value="1"/>
</dbReference>
<dbReference type="InterPro" id="IPR003806">
    <property type="entry name" value="ATP-grasp_PylC-type"/>
</dbReference>
<dbReference type="PANTHER" id="PTHR43046:SF14">
    <property type="entry name" value="MUTT_NUDIX FAMILY PROTEIN"/>
    <property type="match status" value="1"/>
</dbReference>
<sequence>MSFKLPQSIIYVTRDLERALGLPLDTKDYYIIANFSQFAKRLVGGQKNVLLIKSDRILDTRELLIHPQAKKFINGLSSRTSVEGSLNNRERDSLLGVPLVSASLRSGRNDNYKNILVFKPTTQIEKICKDNNWNLLNPAAEIANQVEEKISQVKWLGPLKKYLPPHKILLCSQVKFSGESFILQFNRAHTGSGTILIESKKQLIEIQKKFPNREVRITKFVSGPAFTNNNIVWGKKVLLGNISYQITGLKPFTNLPFATVGNDWELPHKILSAKQIKEYQKMATDIGERLVKSGWKGLFGIDVIMNENTGKLYLIEINARQPASTSYESDLQGKRNKEKGINKKDSLLLTPYSLSVFQAHLLSLLGERYKNEKIISIKTGAQIVQKIVLVEKVIDQKLLNYNIQKFQTEGWGVYLYDNKEIEKDWIRLQSKEGIMFKHNITNKNGELATFFALTAVQVKKWNAVRSGAIVIKDDFILLFKRHRFGHDFYCLLGGTVETGESIKTAAKREVEEETGLIVKLDNQKPIVVSPSGRPEYYYFCSAVKGEAKLGGEELERHSPDNSYILEWIPLKKLAKTNLLPIELKNILIKKYNLL</sequence>
<feature type="domain" description="Nudix hydrolase" evidence="5">
    <location>
        <begin position="460"/>
        <end position="592"/>
    </location>
</feature>
<dbReference type="GO" id="GO:0016787">
    <property type="term" value="F:hydrolase activity"/>
    <property type="evidence" value="ECO:0007669"/>
    <property type="project" value="UniProtKB-KW"/>
</dbReference>
<keyword evidence="3" id="KW-0547">Nucleotide-binding</keyword>
<evidence type="ECO:0000313" key="7">
    <source>
        <dbReference type="Proteomes" id="UP000034333"/>
    </source>
</evidence>
<evidence type="ECO:0000313" key="6">
    <source>
        <dbReference type="EMBL" id="KKQ39476.1"/>
    </source>
</evidence>
<keyword evidence="3" id="KW-0067">ATP-binding</keyword>
<dbReference type="InterPro" id="IPR000086">
    <property type="entry name" value="NUDIX_hydrolase_dom"/>
</dbReference>
<dbReference type="PROSITE" id="PS51462">
    <property type="entry name" value="NUDIX"/>
    <property type="match status" value="1"/>
</dbReference>
<keyword evidence="2 6" id="KW-0378">Hydrolase</keyword>
<comment type="caution">
    <text evidence="6">The sequence shown here is derived from an EMBL/GenBank/DDBJ whole genome shotgun (WGS) entry which is preliminary data.</text>
</comment>
<reference evidence="6 7" key="1">
    <citation type="journal article" date="2015" name="Nature">
        <title>rRNA introns, odd ribosomes, and small enigmatic genomes across a large radiation of phyla.</title>
        <authorList>
            <person name="Brown C.T."/>
            <person name="Hug L.A."/>
            <person name="Thomas B.C."/>
            <person name="Sharon I."/>
            <person name="Castelle C.J."/>
            <person name="Singh A."/>
            <person name="Wilkins M.J."/>
            <person name="Williams K.H."/>
            <person name="Banfield J.F."/>
        </authorList>
    </citation>
    <scope>NUCLEOTIDE SEQUENCE [LARGE SCALE GENOMIC DNA]</scope>
</reference>
<evidence type="ECO:0000259" key="4">
    <source>
        <dbReference type="PROSITE" id="PS50975"/>
    </source>
</evidence>
<dbReference type="Gene3D" id="3.30.470.20">
    <property type="entry name" value="ATP-grasp fold, B domain"/>
    <property type="match status" value="1"/>
</dbReference>
<protein>
    <submittedName>
        <fullName evidence="6">NUDIX hydrolase</fullName>
    </submittedName>
</protein>
<dbReference type="STRING" id="1619036.US58_C0032G0015"/>
<dbReference type="Proteomes" id="UP000034333">
    <property type="component" value="Unassembled WGS sequence"/>
</dbReference>
<evidence type="ECO:0000256" key="2">
    <source>
        <dbReference type="ARBA" id="ARBA00022801"/>
    </source>
</evidence>
<dbReference type="PROSITE" id="PS50975">
    <property type="entry name" value="ATP_GRASP"/>
    <property type="match status" value="1"/>
</dbReference>
<gene>
    <name evidence="6" type="ORF">US58_C0032G0015</name>
</gene>
<dbReference type="Gene3D" id="3.90.79.10">
    <property type="entry name" value="Nucleoside Triphosphate Pyrophosphohydrolase"/>
    <property type="match status" value="1"/>
</dbReference>
<organism evidence="6 7">
    <name type="scientific">Candidatus Magasanikbacteria bacterium GW2011_GWA2_37_8</name>
    <dbReference type="NCBI Taxonomy" id="1619036"/>
    <lineage>
        <taxon>Bacteria</taxon>
        <taxon>Candidatus Magasanikiibacteriota</taxon>
    </lineage>
</organism>
<evidence type="ECO:0000259" key="5">
    <source>
        <dbReference type="PROSITE" id="PS51462"/>
    </source>
</evidence>
<feature type="domain" description="ATP-grasp" evidence="4">
    <location>
        <begin position="140"/>
        <end position="352"/>
    </location>
</feature>
<dbReference type="SUPFAM" id="SSF55811">
    <property type="entry name" value="Nudix"/>
    <property type="match status" value="1"/>
</dbReference>
<evidence type="ECO:0000256" key="1">
    <source>
        <dbReference type="ARBA" id="ARBA00001946"/>
    </source>
</evidence>
<dbReference type="InterPro" id="IPR015797">
    <property type="entry name" value="NUDIX_hydrolase-like_dom_sf"/>
</dbReference>
<dbReference type="PANTHER" id="PTHR43046">
    <property type="entry name" value="GDP-MANNOSE MANNOSYL HYDROLASE"/>
    <property type="match status" value="1"/>
</dbReference>
<evidence type="ECO:0000256" key="3">
    <source>
        <dbReference type="PROSITE-ProRule" id="PRU00409"/>
    </source>
</evidence>
<comment type="cofactor">
    <cofactor evidence="1">
        <name>Mg(2+)</name>
        <dbReference type="ChEBI" id="CHEBI:18420"/>
    </cofactor>
</comment>
<dbReference type="Pfam" id="PF02655">
    <property type="entry name" value="ATP-grasp_3"/>
    <property type="match status" value="1"/>
</dbReference>
<proteinExistence type="predicted"/>
<dbReference type="InterPro" id="IPR020084">
    <property type="entry name" value="NUDIX_hydrolase_CS"/>
</dbReference>
<dbReference type="InterPro" id="IPR011761">
    <property type="entry name" value="ATP-grasp"/>
</dbReference>
<dbReference type="SUPFAM" id="SSF56059">
    <property type="entry name" value="Glutathione synthetase ATP-binding domain-like"/>
    <property type="match status" value="1"/>
</dbReference>
<name>A0A0G0KFU1_9BACT</name>
<accession>A0A0G0KFU1</accession>
<dbReference type="GO" id="GO:0005524">
    <property type="term" value="F:ATP binding"/>
    <property type="evidence" value="ECO:0007669"/>
    <property type="project" value="UniProtKB-UniRule"/>
</dbReference>
<dbReference type="GO" id="GO:0046872">
    <property type="term" value="F:metal ion binding"/>
    <property type="evidence" value="ECO:0007669"/>
    <property type="project" value="InterPro"/>
</dbReference>